<evidence type="ECO:0000256" key="2">
    <source>
        <dbReference type="SAM" id="SignalP"/>
    </source>
</evidence>
<sequence>MGRVAQLFRPLAAVTARGAAASAHAPPASGFLTIGASTYIDPAGHYPLTPAPDGTPTLVVNDTDHHVTVITERDGGHDPTTDIVLAPGDRTETHRGRSVQVGWGRVMGAFQPQASLSRS</sequence>
<keyword evidence="2" id="KW-0732">Signal</keyword>
<evidence type="ECO:0000313" key="4">
    <source>
        <dbReference type="Proteomes" id="UP000037982"/>
    </source>
</evidence>
<feature type="chain" id="PRO_5039032419" evidence="2">
    <location>
        <begin position="26"/>
        <end position="119"/>
    </location>
</feature>
<name>A0A0N0XQW0_9ACTN</name>
<dbReference type="Proteomes" id="UP000037982">
    <property type="component" value="Unassembled WGS sequence"/>
</dbReference>
<organism evidence="3 4">
    <name type="scientific">Streptomyces chattanoogensis</name>
    <dbReference type="NCBI Taxonomy" id="66876"/>
    <lineage>
        <taxon>Bacteria</taxon>
        <taxon>Bacillati</taxon>
        <taxon>Actinomycetota</taxon>
        <taxon>Actinomycetes</taxon>
        <taxon>Kitasatosporales</taxon>
        <taxon>Streptomycetaceae</taxon>
        <taxon>Streptomyces</taxon>
    </lineage>
</organism>
<dbReference type="AlphaFoldDB" id="A0A0N0XQW0"/>
<reference evidence="4" key="1">
    <citation type="submission" date="2015-07" db="EMBL/GenBank/DDBJ databases">
        <authorList>
            <person name="Ju K.-S."/>
            <person name="Doroghazi J.R."/>
            <person name="Metcalf W.W."/>
        </authorList>
    </citation>
    <scope>NUCLEOTIDE SEQUENCE [LARGE SCALE GENOMIC DNA]</scope>
    <source>
        <strain evidence="4">NRRL ISP-5002</strain>
    </source>
</reference>
<dbReference type="EMBL" id="LGKG01000196">
    <property type="protein sequence ID" value="KPC58994.1"/>
    <property type="molecule type" value="Genomic_DNA"/>
</dbReference>
<feature type="region of interest" description="Disordered" evidence="1">
    <location>
        <begin position="71"/>
        <end position="97"/>
    </location>
</feature>
<feature type="signal peptide" evidence="2">
    <location>
        <begin position="1"/>
        <end position="25"/>
    </location>
</feature>
<evidence type="ECO:0000313" key="3">
    <source>
        <dbReference type="EMBL" id="KPC58994.1"/>
    </source>
</evidence>
<protein>
    <submittedName>
        <fullName evidence="3">Uncharacterized protein</fullName>
    </submittedName>
</protein>
<feature type="compositionally biased region" description="Basic and acidic residues" evidence="1">
    <location>
        <begin position="71"/>
        <end position="80"/>
    </location>
</feature>
<gene>
    <name evidence="3" type="ORF">ADL29_38215</name>
</gene>
<keyword evidence="4" id="KW-1185">Reference proteome</keyword>
<dbReference type="RefSeq" id="WP_053928026.1">
    <property type="nucleotide sequence ID" value="NZ_LGKG01000196.1"/>
</dbReference>
<evidence type="ECO:0000256" key="1">
    <source>
        <dbReference type="SAM" id="MobiDB-lite"/>
    </source>
</evidence>
<comment type="caution">
    <text evidence="3">The sequence shown here is derived from an EMBL/GenBank/DDBJ whole genome shotgun (WGS) entry which is preliminary data.</text>
</comment>
<proteinExistence type="predicted"/>
<accession>A0A0N0XQW0</accession>